<dbReference type="Proteomes" id="UP000427820">
    <property type="component" value="Chromosome"/>
</dbReference>
<reference evidence="1 2" key="1">
    <citation type="submission" date="2018-09" db="EMBL/GenBank/DDBJ databases">
        <title>Whole genome sequencing of Idiomarina andamanensis W-5T (LMG 29773T= JCM 31645T).</title>
        <authorList>
            <person name="Das S.K."/>
        </authorList>
    </citation>
    <scope>NUCLEOTIDE SEQUENCE [LARGE SCALE GENOMIC DNA]</scope>
    <source>
        <strain evidence="1 2">W-5T</strain>
    </source>
</reference>
<accession>A0AA92ETD2</accession>
<dbReference type="AlphaFoldDB" id="A0AA92ETD2"/>
<protein>
    <submittedName>
        <fullName evidence="1">Uncharacterized protein</fullName>
    </submittedName>
</protein>
<evidence type="ECO:0000313" key="2">
    <source>
        <dbReference type="Proteomes" id="UP000427820"/>
    </source>
</evidence>
<sequence length="76" mass="8569">MFPEQLNVIRWLKHSVLANVAHSLTDLAGNKKGDVAIAQFILILSHSARAISRTVVIIFHVFNYNVREVFIIIVIS</sequence>
<dbReference type="EMBL" id="CP032551">
    <property type="protein sequence ID" value="QGT96327.1"/>
    <property type="molecule type" value="Genomic_DNA"/>
</dbReference>
<keyword evidence="2" id="KW-1185">Reference proteome</keyword>
<gene>
    <name evidence="1" type="ORF">D3795_09235</name>
</gene>
<dbReference type="KEGG" id="panm:D3795_09235"/>
<evidence type="ECO:0000313" key="1">
    <source>
        <dbReference type="EMBL" id="QGT96327.1"/>
    </source>
</evidence>
<name>A0AA92ETD2_9GAMM</name>
<organism evidence="1 2">
    <name type="scientific">Pseudidiomarina andamanensis</name>
    <dbReference type="NCBI Taxonomy" id="1940690"/>
    <lineage>
        <taxon>Bacteria</taxon>
        <taxon>Pseudomonadati</taxon>
        <taxon>Pseudomonadota</taxon>
        <taxon>Gammaproteobacteria</taxon>
        <taxon>Alteromonadales</taxon>
        <taxon>Idiomarinaceae</taxon>
        <taxon>Pseudidiomarina</taxon>
    </lineage>
</organism>
<proteinExistence type="predicted"/>